<dbReference type="Proteomes" id="UP000019225">
    <property type="component" value="Chromosome"/>
</dbReference>
<organism evidence="1 2">
    <name type="scientific">Kutzneria albida DSM 43870</name>
    <dbReference type="NCBI Taxonomy" id="1449976"/>
    <lineage>
        <taxon>Bacteria</taxon>
        <taxon>Bacillati</taxon>
        <taxon>Actinomycetota</taxon>
        <taxon>Actinomycetes</taxon>
        <taxon>Pseudonocardiales</taxon>
        <taxon>Pseudonocardiaceae</taxon>
        <taxon>Kutzneria</taxon>
    </lineage>
</organism>
<dbReference type="Gene3D" id="1.25.40.10">
    <property type="entry name" value="Tetratricopeptide repeat domain"/>
    <property type="match status" value="2"/>
</dbReference>
<dbReference type="PATRIC" id="fig|1449976.3.peg.2418"/>
<dbReference type="AlphaFoldDB" id="W5WC60"/>
<dbReference type="PANTHER" id="PTHR46082:SF6">
    <property type="entry name" value="AAA+ ATPASE DOMAIN-CONTAINING PROTEIN-RELATED"/>
    <property type="match status" value="1"/>
</dbReference>
<dbReference type="InterPro" id="IPR011990">
    <property type="entry name" value="TPR-like_helical_dom_sf"/>
</dbReference>
<dbReference type="PANTHER" id="PTHR46082">
    <property type="entry name" value="ATP/GTP-BINDING PROTEIN-RELATED"/>
    <property type="match status" value="1"/>
</dbReference>
<evidence type="ECO:0008006" key="3">
    <source>
        <dbReference type="Google" id="ProtNLM"/>
    </source>
</evidence>
<accession>W5WC60</accession>
<dbReference type="Pfam" id="PF13424">
    <property type="entry name" value="TPR_12"/>
    <property type="match status" value="2"/>
</dbReference>
<name>W5WC60_9PSEU</name>
<dbReference type="SUPFAM" id="SSF48452">
    <property type="entry name" value="TPR-like"/>
    <property type="match status" value="2"/>
</dbReference>
<evidence type="ECO:0000313" key="2">
    <source>
        <dbReference type="Proteomes" id="UP000019225"/>
    </source>
</evidence>
<reference evidence="1 2" key="1">
    <citation type="journal article" date="2014" name="BMC Genomics">
        <title>Complete genome sequence of producer of the glycopeptide antibiotic Aculeximycin Kutzneria albida DSM 43870T, a representative of minor genus of Pseudonocardiaceae.</title>
        <authorList>
            <person name="Rebets Y."/>
            <person name="Tokovenko B."/>
            <person name="Lushchyk I."/>
            <person name="Ruckert C."/>
            <person name="Zaburannyi N."/>
            <person name="Bechthold A."/>
            <person name="Kalinowski J."/>
            <person name="Luzhetskyy A."/>
        </authorList>
    </citation>
    <scope>NUCLEOTIDE SEQUENCE [LARGE SCALE GENOMIC DNA]</scope>
    <source>
        <strain evidence="1">DSM 43870</strain>
    </source>
</reference>
<gene>
    <name evidence="1" type="ORF">KALB_2416</name>
</gene>
<keyword evidence="2" id="KW-1185">Reference proteome</keyword>
<dbReference type="PRINTS" id="PR00364">
    <property type="entry name" value="DISEASERSIST"/>
</dbReference>
<protein>
    <recommendedName>
        <fullName evidence="3">NB-ARC domain-containing protein</fullName>
    </recommendedName>
</protein>
<dbReference type="Pfam" id="PF13374">
    <property type="entry name" value="TPR_10"/>
    <property type="match status" value="1"/>
</dbReference>
<sequence length="726" mass="78218">MPRVRNDVSGTVNGPVLQARDFHGPVTVTTQSAHPGMASVTAPVGRLEHGTRGRAALIERLTGAVLSPAGRVVVLHAGGGYGKTTVALRVAEQVADQVRVWWVDATTTASLTAGLAEVALQAGAPPASVREAWTGTRSAPELLWRTLNEVPNRWLLVLDNADDTRVLAAQGQQTADYTGWLRGPRQGSGTVLVTTRDQDQAAWGSVADRYPVPALDPVDGAEVLLELAPTAGSREEATELSHRLGGLPLALRLAGAYLASTSGAPALPGLAQPRGFAGYQAAFEQRSVELTDVGTPREREQLSRTWELSLDLLAERGLPQARPLLRLLSCLAAAPVPHFLLDAAVLARSPLFPELTPQRLAGLLSALTNLGLVHGVDTAVLHPVVRDMTRQQRDVLDEHAGYAELHLRLIEAGTADREPVEPANWSCWAALLPHCLTLAENEFPVAADQALLAVVQHRAADFADAIGHAQDAYALYQRALAVLSRTQGPEAATTLTVRHNLAAVLRDRGDLASAEAAFREIHGVQQRVLGPEHPNTLTTRQNLAGVLRDRGDLSGAEDELRAVHAVRLRVQGADHPSTLIARNNLAMVVWDRGDLASAEIEFGAVLAVQQRVVGPEHPNTLSVRHNLACIVRDRGDVRAAEVELREVLAVRARVLGAEHPETLSTRNNLAWLWWIRHDLASAEEAFREVHAARSRVLGPEHPSTLNTRHALEQVAAARRLDVRPES</sequence>
<proteinExistence type="predicted"/>
<dbReference type="InterPro" id="IPR053137">
    <property type="entry name" value="NLR-like"/>
</dbReference>
<dbReference type="EMBL" id="CP007155">
    <property type="protein sequence ID" value="AHH95784.1"/>
    <property type="molecule type" value="Genomic_DNA"/>
</dbReference>
<dbReference type="Gene3D" id="3.40.50.300">
    <property type="entry name" value="P-loop containing nucleotide triphosphate hydrolases"/>
    <property type="match status" value="1"/>
</dbReference>
<dbReference type="KEGG" id="kal:KALB_2416"/>
<dbReference type="InterPro" id="IPR027417">
    <property type="entry name" value="P-loop_NTPase"/>
</dbReference>
<evidence type="ECO:0000313" key="1">
    <source>
        <dbReference type="EMBL" id="AHH95784.1"/>
    </source>
</evidence>
<dbReference type="eggNOG" id="COG0457">
    <property type="taxonomic scope" value="Bacteria"/>
</dbReference>
<dbReference type="STRING" id="1449976.KALB_2416"/>
<dbReference type="HOGENOM" id="CLU_000288_125_8_11"/>
<dbReference type="SUPFAM" id="SSF52540">
    <property type="entry name" value="P-loop containing nucleoside triphosphate hydrolases"/>
    <property type="match status" value="1"/>
</dbReference>